<accession>T1GUQ5</accession>
<feature type="compositionally biased region" description="Acidic residues" evidence="1">
    <location>
        <begin position="1"/>
        <end position="12"/>
    </location>
</feature>
<dbReference type="EMBL" id="CAQQ02111168">
    <property type="status" value="NOT_ANNOTATED_CDS"/>
    <property type="molecule type" value="Genomic_DNA"/>
</dbReference>
<feature type="compositionally biased region" description="Basic residues" evidence="1">
    <location>
        <begin position="119"/>
        <end position="130"/>
    </location>
</feature>
<reference evidence="2" key="2">
    <citation type="submission" date="2015-06" db="UniProtKB">
        <authorList>
            <consortium name="EnsemblMetazoa"/>
        </authorList>
    </citation>
    <scope>IDENTIFICATION</scope>
</reference>
<dbReference type="Proteomes" id="UP000015102">
    <property type="component" value="Unassembled WGS sequence"/>
</dbReference>
<protein>
    <recommendedName>
        <fullName evidence="4">RRP12-like protein</fullName>
    </recommendedName>
</protein>
<reference evidence="3" key="1">
    <citation type="submission" date="2013-02" db="EMBL/GenBank/DDBJ databases">
        <authorList>
            <person name="Hughes D."/>
        </authorList>
    </citation>
    <scope>NUCLEOTIDE SEQUENCE</scope>
    <source>
        <strain>Durham</strain>
        <strain evidence="3">NC isolate 2 -- Noor lab</strain>
    </source>
</reference>
<dbReference type="PANTHER" id="PTHR48287:SF1">
    <property type="entry name" value="ARM REPEAT SUPERFAMILY PROTEIN"/>
    <property type="match status" value="1"/>
</dbReference>
<evidence type="ECO:0000256" key="1">
    <source>
        <dbReference type="SAM" id="MobiDB-lite"/>
    </source>
</evidence>
<sequence length="130" mass="13930">MEDDSSSDDEDMLVVKKKKGSESVKSGMTSGSKYVAGGKGIHRNLGASSVKSGYSGISRMSTATAKSVGSVYKSKKAQGDMKKKGKLDPYAYIPLSRNILNKRKRSKNVGQFKSLVSGKAKKNTSKGKKM</sequence>
<dbReference type="STRING" id="36166.T1GUQ5"/>
<dbReference type="AlphaFoldDB" id="T1GUQ5"/>
<dbReference type="InterPro" id="IPR052087">
    <property type="entry name" value="RRP12"/>
</dbReference>
<dbReference type="EnsemblMetazoa" id="MESCA007473-RA">
    <property type="protein sequence ID" value="MESCA007473-PA"/>
    <property type="gene ID" value="MESCA007473"/>
</dbReference>
<name>T1GUQ5_MEGSC</name>
<evidence type="ECO:0000313" key="2">
    <source>
        <dbReference type="EnsemblMetazoa" id="MESCA007473-PA"/>
    </source>
</evidence>
<organism evidence="2 3">
    <name type="scientific">Megaselia scalaris</name>
    <name type="common">Humpbacked fly</name>
    <name type="synonym">Phora scalaris</name>
    <dbReference type="NCBI Taxonomy" id="36166"/>
    <lineage>
        <taxon>Eukaryota</taxon>
        <taxon>Metazoa</taxon>
        <taxon>Ecdysozoa</taxon>
        <taxon>Arthropoda</taxon>
        <taxon>Hexapoda</taxon>
        <taxon>Insecta</taxon>
        <taxon>Pterygota</taxon>
        <taxon>Neoptera</taxon>
        <taxon>Endopterygota</taxon>
        <taxon>Diptera</taxon>
        <taxon>Brachycera</taxon>
        <taxon>Muscomorpha</taxon>
        <taxon>Platypezoidea</taxon>
        <taxon>Phoridae</taxon>
        <taxon>Megaseliini</taxon>
        <taxon>Megaselia</taxon>
    </lineage>
</organism>
<dbReference type="HOGENOM" id="CLU_1940513_0_0_1"/>
<keyword evidence="3" id="KW-1185">Reference proteome</keyword>
<feature type="region of interest" description="Disordered" evidence="1">
    <location>
        <begin position="102"/>
        <end position="130"/>
    </location>
</feature>
<proteinExistence type="predicted"/>
<evidence type="ECO:0000313" key="3">
    <source>
        <dbReference type="Proteomes" id="UP000015102"/>
    </source>
</evidence>
<dbReference type="PANTHER" id="PTHR48287">
    <property type="entry name" value="ARM REPEAT SUPERFAMILY PROTEIN"/>
    <property type="match status" value="1"/>
</dbReference>
<dbReference type="EMBL" id="CAQQ02111167">
    <property type="status" value="NOT_ANNOTATED_CDS"/>
    <property type="molecule type" value="Genomic_DNA"/>
</dbReference>
<feature type="region of interest" description="Disordered" evidence="1">
    <location>
        <begin position="1"/>
        <end position="53"/>
    </location>
</feature>
<evidence type="ECO:0008006" key="4">
    <source>
        <dbReference type="Google" id="ProtNLM"/>
    </source>
</evidence>